<feature type="domain" description="Glycosyltransferase RgtA/B/C/D-like" evidence="9">
    <location>
        <begin position="112"/>
        <end position="238"/>
    </location>
</feature>
<dbReference type="GO" id="GO:0016763">
    <property type="term" value="F:pentosyltransferase activity"/>
    <property type="evidence" value="ECO:0007669"/>
    <property type="project" value="TreeGrafter"/>
</dbReference>
<sequence>MLSTGKEPVPEIPKLQTNKTKSLPQVVFYILAILTFLLLGFIAVGSRSDPGTIDTTAYLRESLYFKENGGLPNALSLLLSGRYRQANQHPLYLLLLSLVASRDISFYPKAKLLTLAIGVVTFIFTFLTARKLFGERVGMLSAIFLLFNQLFMSYTTIVAAESLLALFFLLSWLFMAKGFENNKYFIYAGIFSGLAYLTKGSGLLLIPSFGLSSLLVYRLKVLKNKYFWSYFLFFFLSSFPLIVRNIVVYRNPFYNINNHVMWFDYYEQYFIPGIWQNPPTLLTYLQSHSLAFIYERFIFGIRGQAQLFIRALNSYSLVPLYELTGLVIMLLFIVGLYHLRNRGIKMFSLIITLTFFVLFSWYYYVVPNTRFLVPLIPMISVIASLSLSNLIQLSPRKLITVLPYLLIVALVFTAGIALYSEPIQNPFTNIEFADGYFDLLNWMKANIKEGDVYILGPTHSYNFEWHSSLGGRRIDFPLLSSYDEWEKFSKDNNVVYVILEKEILERRQDILGNYFSYKPEKGLVMLKEMKGWRIAFKDQREPTSFLVLRRSKDVWLDT</sequence>
<dbReference type="GO" id="GO:0005886">
    <property type="term" value="C:plasma membrane"/>
    <property type="evidence" value="ECO:0007669"/>
    <property type="project" value="UniProtKB-SubCell"/>
</dbReference>
<feature type="transmembrane region" description="Helical" evidence="8">
    <location>
        <begin position="113"/>
        <end position="133"/>
    </location>
</feature>
<evidence type="ECO:0000256" key="7">
    <source>
        <dbReference type="ARBA" id="ARBA00023136"/>
    </source>
</evidence>
<evidence type="ECO:0000256" key="5">
    <source>
        <dbReference type="ARBA" id="ARBA00022692"/>
    </source>
</evidence>
<dbReference type="PANTHER" id="PTHR33908">
    <property type="entry name" value="MANNOSYLTRANSFERASE YKCB-RELATED"/>
    <property type="match status" value="1"/>
</dbReference>
<dbReference type="InterPro" id="IPR038731">
    <property type="entry name" value="RgtA/B/C-like"/>
</dbReference>
<comment type="subcellular location">
    <subcellularLocation>
        <location evidence="1">Cell membrane</location>
        <topology evidence="1">Multi-pass membrane protein</topology>
    </subcellularLocation>
</comment>
<reference evidence="12 13" key="1">
    <citation type="journal article" date="2020" name="Front. Microbiol.">
        <title>Single-cell genomics of novel Actinobacteria with the Wood-Ljungdahl pathway discovered in a serpentinizing system.</title>
        <authorList>
            <person name="Merino N."/>
            <person name="Kawai M."/>
            <person name="Boyd E.S."/>
            <person name="Colman D.R."/>
            <person name="McGlynn S.E."/>
            <person name="Nealson K.H."/>
            <person name="Kurokawa K."/>
            <person name="Hongoh Y."/>
        </authorList>
    </citation>
    <scope>NUCLEOTIDE SEQUENCE [LARGE SCALE GENOMIC DNA]</scope>
    <source>
        <strain evidence="10 13">S34</strain>
        <strain evidence="11 12">S47</strain>
    </source>
</reference>
<evidence type="ECO:0000313" key="12">
    <source>
        <dbReference type="Proteomes" id="UP000569018"/>
    </source>
</evidence>
<keyword evidence="13" id="KW-1185">Reference proteome</keyword>
<evidence type="ECO:0000256" key="1">
    <source>
        <dbReference type="ARBA" id="ARBA00004651"/>
    </source>
</evidence>
<accession>A0A6V8PAV8</accession>
<feature type="transmembrane region" description="Helical" evidence="8">
    <location>
        <begin position="227"/>
        <end position="247"/>
    </location>
</feature>
<dbReference type="PANTHER" id="PTHR33908:SF11">
    <property type="entry name" value="MEMBRANE PROTEIN"/>
    <property type="match status" value="1"/>
</dbReference>
<evidence type="ECO:0000313" key="13">
    <source>
        <dbReference type="Proteomes" id="UP000588083"/>
    </source>
</evidence>
<feature type="transmembrane region" description="Helical" evidence="8">
    <location>
        <begin position="398"/>
        <end position="419"/>
    </location>
</feature>
<comment type="caution">
    <text evidence="10">The sequence shown here is derived from an EMBL/GenBank/DDBJ whole genome shotgun (WGS) entry which is preliminary data.</text>
</comment>
<gene>
    <name evidence="10" type="ORF">HKBW3S34_00730</name>
    <name evidence="11" type="ORF">HKBW3S47_00825</name>
</gene>
<dbReference type="Pfam" id="PF13231">
    <property type="entry name" value="PMT_2"/>
    <property type="match status" value="1"/>
</dbReference>
<feature type="transmembrane region" description="Helical" evidence="8">
    <location>
        <begin position="320"/>
        <end position="339"/>
    </location>
</feature>
<feature type="transmembrane region" description="Helical" evidence="8">
    <location>
        <begin position="371"/>
        <end position="391"/>
    </location>
</feature>
<keyword evidence="3" id="KW-0328">Glycosyltransferase</keyword>
<evidence type="ECO:0000256" key="6">
    <source>
        <dbReference type="ARBA" id="ARBA00022989"/>
    </source>
</evidence>
<dbReference type="EMBL" id="BLRZ01000025">
    <property type="protein sequence ID" value="GFP29809.1"/>
    <property type="molecule type" value="Genomic_DNA"/>
</dbReference>
<evidence type="ECO:0000256" key="2">
    <source>
        <dbReference type="ARBA" id="ARBA00022475"/>
    </source>
</evidence>
<organism evidence="10 13">
    <name type="scientific">Candidatus Hakubella thermalkaliphila</name>
    <dbReference type="NCBI Taxonomy" id="2754717"/>
    <lineage>
        <taxon>Bacteria</taxon>
        <taxon>Bacillati</taxon>
        <taxon>Actinomycetota</taxon>
        <taxon>Actinomycetota incertae sedis</taxon>
        <taxon>Candidatus Hakubellales</taxon>
        <taxon>Candidatus Hakubellaceae</taxon>
        <taxon>Candidatus Hakubella</taxon>
    </lineage>
</organism>
<feature type="transmembrane region" description="Helical" evidence="8">
    <location>
        <begin position="145"/>
        <end position="172"/>
    </location>
</feature>
<evidence type="ECO:0000256" key="4">
    <source>
        <dbReference type="ARBA" id="ARBA00022679"/>
    </source>
</evidence>
<name>A0A6V8PAV8_9ACTN</name>
<keyword evidence="4" id="KW-0808">Transferase</keyword>
<feature type="transmembrane region" description="Helical" evidence="8">
    <location>
        <begin position="184"/>
        <end position="206"/>
    </location>
</feature>
<proteinExistence type="predicted"/>
<keyword evidence="2" id="KW-1003">Cell membrane</keyword>
<keyword evidence="7 8" id="KW-0472">Membrane</keyword>
<protein>
    <recommendedName>
        <fullName evidence="9">Glycosyltransferase RgtA/B/C/D-like domain-containing protein</fullName>
    </recommendedName>
</protein>
<dbReference type="RefSeq" id="WP_176237920.1">
    <property type="nucleotide sequence ID" value="NZ_BLSD01000032.1"/>
</dbReference>
<dbReference type="Proteomes" id="UP000569018">
    <property type="component" value="Unassembled WGS sequence"/>
</dbReference>
<evidence type="ECO:0000259" key="9">
    <source>
        <dbReference type="Pfam" id="PF13231"/>
    </source>
</evidence>
<evidence type="ECO:0000313" key="10">
    <source>
        <dbReference type="EMBL" id="GFP29809.1"/>
    </source>
</evidence>
<dbReference type="GO" id="GO:0009103">
    <property type="term" value="P:lipopolysaccharide biosynthetic process"/>
    <property type="evidence" value="ECO:0007669"/>
    <property type="project" value="UniProtKB-ARBA"/>
</dbReference>
<keyword evidence="6 8" id="KW-1133">Transmembrane helix</keyword>
<evidence type="ECO:0000256" key="8">
    <source>
        <dbReference type="SAM" id="Phobius"/>
    </source>
</evidence>
<dbReference type="InterPro" id="IPR050297">
    <property type="entry name" value="LipidA_mod_glycosyltrf_83"/>
</dbReference>
<dbReference type="EMBL" id="BLSD01000032">
    <property type="protein sequence ID" value="GFP39125.1"/>
    <property type="molecule type" value="Genomic_DNA"/>
</dbReference>
<feature type="transmembrane region" description="Helical" evidence="8">
    <location>
        <begin position="346"/>
        <end position="365"/>
    </location>
</feature>
<evidence type="ECO:0000256" key="3">
    <source>
        <dbReference type="ARBA" id="ARBA00022676"/>
    </source>
</evidence>
<dbReference type="Proteomes" id="UP000588083">
    <property type="component" value="Unassembled WGS sequence"/>
</dbReference>
<dbReference type="AlphaFoldDB" id="A0A6V8PAV8"/>
<keyword evidence="5 8" id="KW-0812">Transmembrane</keyword>
<feature type="transmembrane region" description="Helical" evidence="8">
    <location>
        <begin position="26"/>
        <end position="44"/>
    </location>
</feature>
<evidence type="ECO:0000313" key="11">
    <source>
        <dbReference type="EMBL" id="GFP39125.1"/>
    </source>
</evidence>